<dbReference type="Gene3D" id="1.10.4080.10">
    <property type="entry name" value="ADP-ribosylation/Crystallin J1"/>
    <property type="match status" value="1"/>
</dbReference>
<dbReference type="SUPFAM" id="SSF101478">
    <property type="entry name" value="ADP-ribosylglycohydrolase"/>
    <property type="match status" value="1"/>
</dbReference>
<dbReference type="Pfam" id="PF03747">
    <property type="entry name" value="ADP_ribosyl_GH"/>
    <property type="match status" value="1"/>
</dbReference>
<proteinExistence type="predicted"/>
<comment type="caution">
    <text evidence="1">The sequence shown here is derived from an EMBL/GenBank/DDBJ whole genome shotgun (WGS) entry which is preliminary data.</text>
</comment>
<reference evidence="1 2" key="1">
    <citation type="submission" date="2022-09" db="EMBL/GenBank/DDBJ databases">
        <authorList>
            <person name="Han X.L."/>
            <person name="Wang Q."/>
            <person name="Lu T."/>
        </authorList>
    </citation>
    <scope>NUCLEOTIDE SEQUENCE [LARGE SCALE GENOMIC DNA]</scope>
    <source>
        <strain evidence="1 2">WQ 127069</strain>
    </source>
</reference>
<name>A0ABT2UUC2_9BACL</name>
<evidence type="ECO:0000313" key="1">
    <source>
        <dbReference type="EMBL" id="MCU6798225.1"/>
    </source>
</evidence>
<protein>
    <submittedName>
        <fullName evidence="1">ADP-ribosylglycohydrolase family protein</fullName>
    </submittedName>
</protein>
<keyword evidence="2" id="KW-1185">Reference proteome</keyword>
<dbReference type="EMBL" id="JAOQIO010000125">
    <property type="protein sequence ID" value="MCU6798225.1"/>
    <property type="molecule type" value="Genomic_DNA"/>
</dbReference>
<evidence type="ECO:0000313" key="2">
    <source>
        <dbReference type="Proteomes" id="UP001652445"/>
    </source>
</evidence>
<dbReference type="RefSeq" id="WP_262688925.1">
    <property type="nucleotide sequence ID" value="NZ_JAOQIO010000125.1"/>
</dbReference>
<dbReference type="InterPro" id="IPR005502">
    <property type="entry name" value="Ribosyl_crysJ1"/>
</dbReference>
<gene>
    <name evidence="1" type="ORF">OB236_39470</name>
</gene>
<dbReference type="Proteomes" id="UP001652445">
    <property type="component" value="Unassembled WGS sequence"/>
</dbReference>
<accession>A0ABT2UUC2</accession>
<sequence>MTISILNEQDYYRIVYGGWLGKNIGGTLGAPVEGVKELLNLDFYPELPDGPLENDDLDLQLVWLHALEQYGPSLTNKELGQEWIDHIFFPFDEYGYALTNLRRGLIAPVAGWFNNPFNNCMGSPIRSEIWAMVAPGAPETAARYAYEDATVDHAGGEGVYGEMLFASIESAIFFEQDRDRLIEIGLRYIPADCRTALAVKDLLRWHQEGKDWIEARALILDHHGRENFTDAPQNIAFTILGWLYGKDFEDAILKATNCGYDTDCTAATLGAILGMILGPEGLPAKWVQPVGDRVVISPPIKGFPAPQNLDELTRRTIAVGKQVLAAWHTGIIVHPELPTTLQDRVEERDSIEAMWNRPVTENRYLLPKGTSSQPNLELVLNYGDEGPAIGIDQSKNLTITVTNRSLVLLEGSLSLEVPAGWSGPAAEVTRLNPGESTSWKVVVKSSSQSESSYRLALNWTRYHDGHVWSEERIPFALVGAAHWTIWGPTKAENGIEVVCAGNKINWQAVSEGNLIGTYRARTNLYNPSTRKLRLIAAANAPISVKLNGETVIDCQKIVEFMPAYHRPATEQLYEVTLAAGTHVVEVEVTGQGEDLEVYVLPVATLDTTSPGKYYYYTDMMFVK</sequence>
<organism evidence="1 2">
    <name type="scientific">Paenibacillus baimaensis</name>
    <dbReference type="NCBI Taxonomy" id="2982185"/>
    <lineage>
        <taxon>Bacteria</taxon>
        <taxon>Bacillati</taxon>
        <taxon>Bacillota</taxon>
        <taxon>Bacilli</taxon>
        <taxon>Bacillales</taxon>
        <taxon>Paenibacillaceae</taxon>
        <taxon>Paenibacillus</taxon>
    </lineage>
</organism>
<dbReference type="InterPro" id="IPR036705">
    <property type="entry name" value="Ribosyl_crysJ1_sf"/>
</dbReference>